<evidence type="ECO:0000313" key="3">
    <source>
        <dbReference type="Proteomes" id="UP001055247"/>
    </source>
</evidence>
<sequence length="56" mass="6102">MAEIALAYSGGLLSGVLAAWAVVVHVRRAHESLVNDRPRATDRRRPQSLHVVGVSR</sequence>
<keyword evidence="3" id="KW-1185">Reference proteome</keyword>
<comment type="caution">
    <text evidence="2">The sequence shown here is derived from an EMBL/GenBank/DDBJ whole genome shotgun (WGS) entry which is preliminary data.</text>
</comment>
<name>A0AAV4ZFW6_9HYPH</name>
<reference evidence="2" key="1">
    <citation type="journal article" date="2016" name="Front. Microbiol.">
        <title>Genome Sequence of the Piezophilic, Mesophilic Sulfate-Reducing Bacterium Desulfovibrio indicus J2T.</title>
        <authorList>
            <person name="Cao J."/>
            <person name="Maignien L."/>
            <person name="Shao Z."/>
            <person name="Alain K."/>
            <person name="Jebbar M."/>
        </authorList>
    </citation>
    <scope>NUCLEOTIDE SEQUENCE</scope>
    <source>
        <strain evidence="2">DSM 16372</strain>
    </source>
</reference>
<accession>A0AAV4ZFW6</accession>
<feature type="region of interest" description="Disordered" evidence="1">
    <location>
        <begin position="35"/>
        <end position="56"/>
    </location>
</feature>
<reference evidence="2" key="2">
    <citation type="submission" date="2021-08" db="EMBL/GenBank/DDBJ databases">
        <authorList>
            <person name="Tani A."/>
            <person name="Ola A."/>
            <person name="Ogura Y."/>
            <person name="Katsura K."/>
            <person name="Hayashi T."/>
        </authorList>
    </citation>
    <scope>NUCLEOTIDE SEQUENCE</scope>
    <source>
        <strain evidence="2">DSM 16372</strain>
    </source>
</reference>
<evidence type="ECO:0000313" key="2">
    <source>
        <dbReference type="EMBL" id="GJD87117.1"/>
    </source>
</evidence>
<proteinExistence type="predicted"/>
<dbReference type="AlphaFoldDB" id="A0AAV4ZFW6"/>
<gene>
    <name evidence="2" type="ORF">BHAOGJBA_0617</name>
</gene>
<organism evidence="2 3">
    <name type="scientific">Methylobacterium hispanicum</name>
    <dbReference type="NCBI Taxonomy" id="270350"/>
    <lineage>
        <taxon>Bacteria</taxon>
        <taxon>Pseudomonadati</taxon>
        <taxon>Pseudomonadota</taxon>
        <taxon>Alphaproteobacteria</taxon>
        <taxon>Hyphomicrobiales</taxon>
        <taxon>Methylobacteriaceae</taxon>
        <taxon>Methylobacterium</taxon>
    </lineage>
</organism>
<dbReference type="RefSeq" id="WP_238229404.1">
    <property type="nucleotide sequence ID" value="NZ_BPQO01000002.1"/>
</dbReference>
<protein>
    <submittedName>
        <fullName evidence="2">Uncharacterized protein</fullName>
    </submittedName>
</protein>
<dbReference type="Proteomes" id="UP001055247">
    <property type="component" value="Unassembled WGS sequence"/>
</dbReference>
<evidence type="ECO:0000256" key="1">
    <source>
        <dbReference type="SAM" id="MobiDB-lite"/>
    </source>
</evidence>
<feature type="compositionally biased region" description="Basic and acidic residues" evidence="1">
    <location>
        <begin position="35"/>
        <end position="45"/>
    </location>
</feature>
<dbReference type="EMBL" id="BPQO01000002">
    <property type="protein sequence ID" value="GJD87117.1"/>
    <property type="molecule type" value="Genomic_DNA"/>
</dbReference>